<evidence type="ECO:0000313" key="2">
    <source>
        <dbReference type="EMBL" id="CAB4953310.1"/>
    </source>
</evidence>
<dbReference type="EMBL" id="CAFBNC010000143">
    <property type="protein sequence ID" value="CAB4953310.1"/>
    <property type="molecule type" value="Genomic_DNA"/>
</dbReference>
<protein>
    <submittedName>
        <fullName evidence="2">Unannotated protein</fullName>
    </submittedName>
</protein>
<proteinExistence type="predicted"/>
<name>A0A6J7KBC6_9ZZZZ</name>
<keyword evidence="1" id="KW-1133">Transmembrane helix</keyword>
<keyword evidence="1" id="KW-0812">Transmembrane</keyword>
<feature type="transmembrane region" description="Helical" evidence="1">
    <location>
        <begin position="17"/>
        <end position="37"/>
    </location>
</feature>
<accession>A0A6J7KBC6</accession>
<sequence>MTTQPAPPGRPQPPMHAFAPAVTVLFAVIIVVALLVIRLTGSNGTDSEFSAITAVTSTIPSSSNPMDSAKPLAEPVSPTGDAAFDAGVTEVARFVEATRGHPFRDPVRVDLVDDSLFTLLLLADFESGIGDIRTTEVTLKALGMLPPDADLVSEVQRSLSAGVIGFYDPSSAQLVIRGTALTPFTRTTLAHELTHALDDQWFDLDRAALNSAGSEARFGFQALVEGTATWVEELWTESRSPTERAAATTEAREFSRNMVAGGFSVSVVQIIESPYTLGFAFVESITEVDGVVAIDRAFESPPISSEQILHPANYAARELPVKVLAPPSDGLSLIEETLGELDFTAVLSTSLAPAVARSIGEGWGGDRYVVWRSATGASCIRLDVLGDTPADSREIADGLRRWSAAQSLSAQPGVSVETLAPGTTRLTTCR</sequence>
<gene>
    <name evidence="2" type="ORF">UFOPK3733_02004</name>
</gene>
<reference evidence="2" key="1">
    <citation type="submission" date="2020-05" db="EMBL/GenBank/DDBJ databases">
        <authorList>
            <person name="Chiriac C."/>
            <person name="Salcher M."/>
            <person name="Ghai R."/>
            <person name="Kavagutti S V."/>
        </authorList>
    </citation>
    <scope>NUCLEOTIDE SEQUENCE</scope>
</reference>
<dbReference type="AlphaFoldDB" id="A0A6J7KBC6"/>
<evidence type="ECO:0000256" key="1">
    <source>
        <dbReference type="SAM" id="Phobius"/>
    </source>
</evidence>
<keyword evidence="1" id="KW-0472">Membrane</keyword>
<organism evidence="2">
    <name type="scientific">freshwater metagenome</name>
    <dbReference type="NCBI Taxonomy" id="449393"/>
    <lineage>
        <taxon>unclassified sequences</taxon>
        <taxon>metagenomes</taxon>
        <taxon>ecological metagenomes</taxon>
    </lineage>
</organism>